<dbReference type="Proteomes" id="UP001500058">
    <property type="component" value="Unassembled WGS sequence"/>
</dbReference>
<feature type="region of interest" description="Disordered" evidence="1">
    <location>
        <begin position="143"/>
        <end position="170"/>
    </location>
</feature>
<proteinExistence type="predicted"/>
<evidence type="ECO:0000259" key="3">
    <source>
        <dbReference type="Pfam" id="PF13592"/>
    </source>
</evidence>
<dbReference type="Pfam" id="PF13358">
    <property type="entry name" value="DDE_3"/>
    <property type="match status" value="1"/>
</dbReference>
<dbReference type="InterPro" id="IPR025959">
    <property type="entry name" value="Winged_HTH_dom"/>
</dbReference>
<sequence>MRLTEPGVGTYLKRWGLSFQRPDQRAVEQDPQAVRRRREETWPKIRAKARADDGEILFADQVGVRSDQVGGRACGEKGRTPVVRRTGNQFSVNAMSAISIRGRMHLMVFTEAFTAEAMVRFLDRLIGHFDRQVHLIVDGRSAHPLGRSAPGLPTTRTASSRTSCRRTHRS</sequence>
<evidence type="ECO:0000259" key="2">
    <source>
        <dbReference type="Pfam" id="PF13358"/>
    </source>
</evidence>
<dbReference type="RefSeq" id="WP_344634010.1">
    <property type="nucleotide sequence ID" value="NZ_BAAATJ010000050.1"/>
</dbReference>
<name>A0ABN3J1U1_9ACTN</name>
<evidence type="ECO:0008006" key="6">
    <source>
        <dbReference type="Google" id="ProtNLM"/>
    </source>
</evidence>
<dbReference type="InterPro" id="IPR038717">
    <property type="entry name" value="Tc1-like_DDE_dom"/>
</dbReference>
<evidence type="ECO:0000256" key="1">
    <source>
        <dbReference type="SAM" id="MobiDB-lite"/>
    </source>
</evidence>
<feature type="domain" description="Tc1-like transposase DDE" evidence="2">
    <location>
        <begin position="56"/>
        <end position="143"/>
    </location>
</feature>
<evidence type="ECO:0000313" key="4">
    <source>
        <dbReference type="EMBL" id="GAA2418855.1"/>
    </source>
</evidence>
<feature type="domain" description="Winged helix-turn helix" evidence="3">
    <location>
        <begin position="3"/>
        <end position="41"/>
    </location>
</feature>
<organism evidence="4 5">
    <name type="scientific">Streptomyces glaucosporus</name>
    <dbReference type="NCBI Taxonomy" id="284044"/>
    <lineage>
        <taxon>Bacteria</taxon>
        <taxon>Bacillati</taxon>
        <taxon>Actinomycetota</taxon>
        <taxon>Actinomycetes</taxon>
        <taxon>Kitasatosporales</taxon>
        <taxon>Streptomycetaceae</taxon>
        <taxon>Streptomyces</taxon>
    </lineage>
</organism>
<protein>
    <recommendedName>
        <fullName evidence="6">Transposase</fullName>
    </recommendedName>
</protein>
<evidence type="ECO:0000313" key="5">
    <source>
        <dbReference type="Proteomes" id="UP001500058"/>
    </source>
</evidence>
<dbReference type="EMBL" id="BAAATJ010000050">
    <property type="protein sequence ID" value="GAA2418855.1"/>
    <property type="molecule type" value="Genomic_DNA"/>
</dbReference>
<reference evidence="4 5" key="1">
    <citation type="journal article" date="2019" name="Int. J. Syst. Evol. Microbiol.">
        <title>The Global Catalogue of Microorganisms (GCM) 10K type strain sequencing project: providing services to taxonomists for standard genome sequencing and annotation.</title>
        <authorList>
            <consortium name="The Broad Institute Genomics Platform"/>
            <consortium name="The Broad Institute Genome Sequencing Center for Infectious Disease"/>
            <person name="Wu L."/>
            <person name="Ma J."/>
        </authorList>
    </citation>
    <scope>NUCLEOTIDE SEQUENCE [LARGE SCALE GENOMIC DNA]</scope>
    <source>
        <strain evidence="4 5">JCM 6921</strain>
    </source>
</reference>
<comment type="caution">
    <text evidence="4">The sequence shown here is derived from an EMBL/GenBank/DDBJ whole genome shotgun (WGS) entry which is preliminary data.</text>
</comment>
<accession>A0ABN3J1U1</accession>
<gene>
    <name evidence="4" type="ORF">GCM10010420_56740</name>
</gene>
<keyword evidence="5" id="KW-1185">Reference proteome</keyword>
<dbReference type="Pfam" id="PF13592">
    <property type="entry name" value="HTH_33"/>
    <property type="match status" value="1"/>
</dbReference>